<dbReference type="OrthoDB" id="9792240at2"/>
<reference evidence="3 4" key="1">
    <citation type="submission" date="2018-01" db="EMBL/GenBank/DDBJ databases">
        <title>G. obscuriglobus.</title>
        <authorList>
            <person name="Franke J."/>
            <person name="Blomberg W."/>
            <person name="Selmecki A."/>
        </authorList>
    </citation>
    <scope>NUCLEOTIDE SEQUENCE [LARGE SCALE GENOMIC DNA]</scope>
    <source>
        <strain evidence="3 4">DSM 5831</strain>
    </source>
</reference>
<dbReference type="SUPFAM" id="SSF55874">
    <property type="entry name" value="ATPase domain of HSP90 chaperone/DNA topoisomerase II/histidine kinase"/>
    <property type="match status" value="1"/>
</dbReference>
<dbReference type="CDD" id="cd16936">
    <property type="entry name" value="HATPase_RsbW-like"/>
    <property type="match status" value="1"/>
</dbReference>
<dbReference type="InterPro" id="IPR003594">
    <property type="entry name" value="HATPase_dom"/>
</dbReference>
<keyword evidence="1" id="KW-0808">Transferase</keyword>
<keyword evidence="3" id="KW-0067">ATP-binding</keyword>
<dbReference type="AlphaFoldDB" id="A0A2Z3H0Y6"/>
<dbReference type="KEGG" id="gog:C1280_10540"/>
<dbReference type="PANTHER" id="PTHR35526:SF3">
    <property type="entry name" value="ANTI-SIGMA-F FACTOR RSBW"/>
    <property type="match status" value="1"/>
</dbReference>
<keyword evidence="4" id="KW-1185">Reference proteome</keyword>
<keyword evidence="1" id="KW-0723">Serine/threonine-protein kinase</keyword>
<proteinExistence type="predicted"/>
<gene>
    <name evidence="3" type="ORF">C1280_10540</name>
</gene>
<protein>
    <submittedName>
        <fullName evidence="3">ATP-binding protein</fullName>
    </submittedName>
</protein>
<dbReference type="RefSeq" id="WP_010043056.1">
    <property type="nucleotide sequence ID" value="NZ_CP025958.1"/>
</dbReference>
<keyword evidence="1" id="KW-0418">Kinase</keyword>
<dbReference type="InterPro" id="IPR036890">
    <property type="entry name" value="HATPase_C_sf"/>
</dbReference>
<dbReference type="EMBL" id="CP025958">
    <property type="protein sequence ID" value="AWM37407.1"/>
    <property type="molecule type" value="Genomic_DNA"/>
</dbReference>
<organism evidence="3 4">
    <name type="scientific">Gemmata obscuriglobus</name>
    <dbReference type="NCBI Taxonomy" id="114"/>
    <lineage>
        <taxon>Bacteria</taxon>
        <taxon>Pseudomonadati</taxon>
        <taxon>Planctomycetota</taxon>
        <taxon>Planctomycetia</taxon>
        <taxon>Gemmatales</taxon>
        <taxon>Gemmataceae</taxon>
        <taxon>Gemmata</taxon>
    </lineage>
</organism>
<dbReference type="GO" id="GO:0004674">
    <property type="term" value="F:protein serine/threonine kinase activity"/>
    <property type="evidence" value="ECO:0007669"/>
    <property type="project" value="UniProtKB-KW"/>
</dbReference>
<dbReference type="GO" id="GO:0005524">
    <property type="term" value="F:ATP binding"/>
    <property type="evidence" value="ECO:0007669"/>
    <property type="project" value="UniProtKB-KW"/>
</dbReference>
<dbReference type="InterPro" id="IPR050267">
    <property type="entry name" value="Anti-sigma-factor_SerPK"/>
</dbReference>
<feature type="domain" description="Histidine kinase/HSP90-like ATPase" evidence="2">
    <location>
        <begin position="12"/>
        <end position="134"/>
    </location>
</feature>
<dbReference type="Proteomes" id="UP000245802">
    <property type="component" value="Chromosome"/>
</dbReference>
<dbReference type="Gene3D" id="3.30.565.10">
    <property type="entry name" value="Histidine kinase-like ATPase, C-terminal domain"/>
    <property type="match status" value="1"/>
</dbReference>
<accession>A0A2Z3H0Y6</accession>
<dbReference type="PANTHER" id="PTHR35526">
    <property type="entry name" value="ANTI-SIGMA-F FACTOR RSBW-RELATED"/>
    <property type="match status" value="1"/>
</dbReference>
<keyword evidence="3" id="KW-0547">Nucleotide-binding</keyword>
<name>A0A2Z3H0Y6_9BACT</name>
<evidence type="ECO:0000313" key="3">
    <source>
        <dbReference type="EMBL" id="AWM37407.1"/>
    </source>
</evidence>
<evidence type="ECO:0000313" key="4">
    <source>
        <dbReference type="Proteomes" id="UP000245802"/>
    </source>
</evidence>
<dbReference type="Pfam" id="PF13581">
    <property type="entry name" value="HATPase_c_2"/>
    <property type="match status" value="1"/>
</dbReference>
<evidence type="ECO:0000259" key="2">
    <source>
        <dbReference type="Pfam" id="PF13581"/>
    </source>
</evidence>
<sequence>MSATSTATELSIPSDLAEARRVQELIEGALHSAGYTEHNIFAIKLALEEALVNAIKHGNQLDPDKRVFIVFNVTPERFDIRITDEGAGFNPDDVPDPTAIENLERPCGRGLLLMRGFMTEVEYHGRGNVVRMAKVRDIPA</sequence>
<evidence type="ECO:0000256" key="1">
    <source>
        <dbReference type="ARBA" id="ARBA00022527"/>
    </source>
</evidence>